<accession>A0ABQ2LGW2</accession>
<evidence type="ECO:0000259" key="5">
    <source>
        <dbReference type="Pfam" id="PF12849"/>
    </source>
</evidence>
<dbReference type="RefSeq" id="WP_188873897.1">
    <property type="nucleotide sequence ID" value="NZ_BMOV01000007.1"/>
</dbReference>
<reference evidence="7" key="1">
    <citation type="journal article" date="2019" name="Int. J. Syst. Evol. Microbiol.">
        <title>The Global Catalogue of Microorganisms (GCM) 10K type strain sequencing project: providing services to taxonomists for standard genome sequencing and annotation.</title>
        <authorList>
            <consortium name="The Broad Institute Genomics Platform"/>
            <consortium name="The Broad Institute Genome Sequencing Center for Infectious Disease"/>
            <person name="Wu L."/>
            <person name="Ma J."/>
        </authorList>
    </citation>
    <scope>NUCLEOTIDE SEQUENCE [LARGE SCALE GENOMIC DNA]</scope>
    <source>
        <strain evidence="7">JCM 17843</strain>
    </source>
</reference>
<dbReference type="PANTHER" id="PTHR30570:SF1">
    <property type="entry name" value="PHOSPHATE-BINDING PROTEIN PSTS"/>
    <property type="match status" value="1"/>
</dbReference>
<dbReference type="InterPro" id="IPR050811">
    <property type="entry name" value="Phosphate_ABC_transporter"/>
</dbReference>
<dbReference type="PANTHER" id="PTHR30570">
    <property type="entry name" value="PERIPLASMIC PHOSPHATE BINDING COMPONENT OF PHOSPHATE ABC TRANSPORTER"/>
    <property type="match status" value="1"/>
</dbReference>
<dbReference type="Proteomes" id="UP000602381">
    <property type="component" value="Unassembled WGS sequence"/>
</dbReference>
<evidence type="ECO:0000313" key="6">
    <source>
        <dbReference type="EMBL" id="GGO14250.1"/>
    </source>
</evidence>
<keyword evidence="4" id="KW-0964">Secreted</keyword>
<dbReference type="NCBIfam" id="TIGR02136">
    <property type="entry name" value="ptsS_2"/>
    <property type="match status" value="1"/>
</dbReference>
<dbReference type="CDD" id="cd13654">
    <property type="entry name" value="PBP2_phosphate_like_2"/>
    <property type="match status" value="1"/>
</dbReference>
<keyword evidence="4" id="KW-0592">Phosphate transport</keyword>
<evidence type="ECO:0000256" key="2">
    <source>
        <dbReference type="ARBA" id="ARBA00022448"/>
    </source>
</evidence>
<comment type="subcellular location">
    <subcellularLocation>
        <location evidence="4">Periplasm</location>
    </subcellularLocation>
    <subcellularLocation>
        <location evidence="4">Secreted</location>
    </subcellularLocation>
</comment>
<comment type="function">
    <text evidence="4">Involved in the system for phosphate transport across the cytoplasmic membrane.</text>
</comment>
<evidence type="ECO:0000313" key="7">
    <source>
        <dbReference type="Proteomes" id="UP000602381"/>
    </source>
</evidence>
<sequence>MKYGAIALGAAVLATMSGGASAQNLVKVDGSSTVFPITEAMAEEFQIEYRGKYRVTVGVSGSGGGFKKFCRGEVDVTNASRPIRPSEVEQCRENGIEFMELPVALDALAVVINPKNDWVDYLTVDELKKMWEPDAQRKINNWSQIREGFPDKSLDLFGAGADSGTYDYFTQAIVGKEHASRGDYTASEDDNVLVMGVANTLGGLGFFGFAYLSENTDKLKPVPIKYKDADPVLPSIETAKNATYQPLSRPLFVYVSKTAADNREVVQKFVDYFLDPELAPELVSEVGYVPLPAEAYDLARKAFDDRVTGTVFENGSQIGISIEDLLRSERSR</sequence>
<comment type="caution">
    <text evidence="6">The sequence shown here is derived from an EMBL/GenBank/DDBJ whole genome shotgun (WGS) entry which is preliminary data.</text>
</comment>
<keyword evidence="4" id="KW-0574">Periplasm</keyword>
<dbReference type="Gene3D" id="3.40.190.10">
    <property type="entry name" value="Periplasmic binding protein-like II"/>
    <property type="match status" value="2"/>
</dbReference>
<name>A0ABQ2LGW2_9PROT</name>
<dbReference type="Pfam" id="PF12849">
    <property type="entry name" value="PBP_like_2"/>
    <property type="match status" value="1"/>
</dbReference>
<organism evidence="6 7">
    <name type="scientific">Iodidimonas muriae</name>
    <dbReference type="NCBI Taxonomy" id="261467"/>
    <lineage>
        <taxon>Bacteria</taxon>
        <taxon>Pseudomonadati</taxon>
        <taxon>Pseudomonadota</taxon>
        <taxon>Alphaproteobacteria</taxon>
        <taxon>Iodidimonadales</taxon>
        <taxon>Iodidimonadaceae</taxon>
        <taxon>Iodidimonas</taxon>
    </lineage>
</organism>
<evidence type="ECO:0000256" key="1">
    <source>
        <dbReference type="ARBA" id="ARBA00008725"/>
    </source>
</evidence>
<feature type="domain" description="PBP" evidence="5">
    <location>
        <begin position="20"/>
        <end position="277"/>
    </location>
</feature>
<protein>
    <recommendedName>
        <fullName evidence="4">Phosphate-binding protein</fullName>
    </recommendedName>
</protein>
<evidence type="ECO:0000256" key="4">
    <source>
        <dbReference type="RuleBase" id="RU367119"/>
    </source>
</evidence>
<keyword evidence="7" id="KW-1185">Reference proteome</keyword>
<keyword evidence="2 4" id="KW-0813">Transport</keyword>
<dbReference type="InterPro" id="IPR011862">
    <property type="entry name" value="Phos-bd"/>
</dbReference>
<gene>
    <name evidence="6" type="primary">pstS</name>
    <name evidence="6" type="ORF">GCM10007972_21180</name>
</gene>
<comment type="similarity">
    <text evidence="1 4">Belongs to the PstS family.</text>
</comment>
<dbReference type="SUPFAM" id="SSF53850">
    <property type="entry name" value="Periplasmic binding protein-like II"/>
    <property type="match status" value="1"/>
</dbReference>
<proteinExistence type="inferred from homology"/>
<keyword evidence="3 4" id="KW-0732">Signal</keyword>
<dbReference type="InterPro" id="IPR024370">
    <property type="entry name" value="PBP_domain"/>
</dbReference>
<evidence type="ECO:0000256" key="3">
    <source>
        <dbReference type="ARBA" id="ARBA00022729"/>
    </source>
</evidence>
<feature type="chain" id="PRO_5044959964" description="Phosphate-binding protein" evidence="4">
    <location>
        <begin position="23"/>
        <end position="332"/>
    </location>
</feature>
<feature type="signal peptide" evidence="4">
    <location>
        <begin position="1"/>
        <end position="22"/>
    </location>
</feature>
<dbReference type="EMBL" id="BMOV01000007">
    <property type="protein sequence ID" value="GGO14250.1"/>
    <property type="molecule type" value="Genomic_DNA"/>
</dbReference>